<dbReference type="InterPro" id="IPR019700">
    <property type="entry name" value="Sigma-G_inhibitor_Gin"/>
</dbReference>
<sequence>MVHNMEIILKRKCFICDQESDEGIEVLGKFLCTDCQRTIVNLTPDNDAYGFYKKKMAEIWEDYKKELEYKEKI</sequence>
<evidence type="ECO:0000313" key="1">
    <source>
        <dbReference type="EMBL" id="QSZ27062.1"/>
    </source>
</evidence>
<gene>
    <name evidence="1" type="ORF">ACETAC_09360</name>
</gene>
<dbReference type="AlphaFoldDB" id="A0A975AV86"/>
<dbReference type="KEGG" id="aaut:ACETAC_09360"/>
<name>A0A975AV86_9THEO</name>
<evidence type="ECO:0000313" key="2">
    <source>
        <dbReference type="Proteomes" id="UP000671913"/>
    </source>
</evidence>
<accession>A0A975AV86</accession>
<protein>
    <submittedName>
        <fullName evidence="1">Sigma factor G inhibitor Gin</fullName>
    </submittedName>
</protein>
<dbReference type="EMBL" id="CP060096">
    <property type="protein sequence ID" value="QSZ27062.1"/>
    <property type="molecule type" value="Genomic_DNA"/>
</dbReference>
<keyword evidence="2" id="KW-1185">Reference proteome</keyword>
<proteinExistence type="predicted"/>
<dbReference type="Pfam" id="PF10764">
    <property type="entry name" value="Gin"/>
    <property type="match status" value="1"/>
</dbReference>
<organism evidence="1 2">
    <name type="scientific">Aceticella autotrophica</name>
    <dbReference type="NCBI Taxonomy" id="2755338"/>
    <lineage>
        <taxon>Bacteria</taxon>
        <taxon>Bacillati</taxon>
        <taxon>Bacillota</taxon>
        <taxon>Clostridia</taxon>
        <taxon>Thermoanaerobacterales</taxon>
        <taxon>Thermoanaerobacteraceae</taxon>
        <taxon>Aceticella</taxon>
    </lineage>
</organism>
<reference evidence="1" key="1">
    <citation type="submission" date="2020-08" db="EMBL/GenBank/DDBJ databases">
        <title>Genomic insights into the carbon and energy metabolism of the first obligate autotrophic acetogenic bacterium Aceticella autotrophica gen. nov., sp. nov.</title>
        <authorList>
            <person name="Toshchakov S.V."/>
            <person name="Elcheninov A.G."/>
            <person name="Kublanov I.V."/>
            <person name="Frolov E.N."/>
            <person name="Lebedinsky A.V."/>
        </authorList>
    </citation>
    <scope>NUCLEOTIDE SEQUENCE</scope>
    <source>
        <strain evidence="1">3443-3Ac</strain>
    </source>
</reference>
<dbReference type="Proteomes" id="UP000671913">
    <property type="component" value="Chromosome"/>
</dbReference>